<comment type="similarity">
    <text evidence="1">Belongs to the protein kinase superfamily. CMGC Ser/Thr protein kinase family. CDC2/CDKX subfamily.</text>
</comment>
<evidence type="ECO:0000256" key="8">
    <source>
        <dbReference type="ARBA" id="ARBA00039612"/>
    </source>
</evidence>
<evidence type="ECO:0000256" key="5">
    <source>
        <dbReference type="ARBA" id="ARBA00022777"/>
    </source>
</evidence>
<evidence type="ECO:0000256" key="6">
    <source>
        <dbReference type="ARBA" id="ARBA00022840"/>
    </source>
</evidence>
<keyword evidence="18" id="KW-1185">Reference proteome</keyword>
<keyword evidence="13" id="KW-0472">Membrane</keyword>
<keyword evidence="13" id="KW-1133">Transmembrane helix</keyword>
<dbReference type="PROSITE" id="PS00108">
    <property type="entry name" value="PROTEIN_KINASE_ST"/>
    <property type="match status" value="1"/>
</dbReference>
<evidence type="ECO:0000259" key="15">
    <source>
        <dbReference type="PROSITE" id="PS50089"/>
    </source>
</evidence>
<dbReference type="GO" id="GO:0005634">
    <property type="term" value="C:nucleus"/>
    <property type="evidence" value="ECO:0007669"/>
    <property type="project" value="TreeGrafter"/>
</dbReference>
<feature type="domain" description="RING-type" evidence="15">
    <location>
        <begin position="1192"/>
        <end position="1236"/>
    </location>
</feature>
<feature type="domain" description="F-box" evidence="16">
    <location>
        <begin position="9"/>
        <end position="61"/>
    </location>
</feature>
<feature type="transmembrane region" description="Helical" evidence="13">
    <location>
        <begin position="1708"/>
        <end position="1732"/>
    </location>
</feature>
<dbReference type="InterPro" id="IPR008271">
    <property type="entry name" value="Ser/Thr_kinase_AS"/>
</dbReference>
<keyword evidence="11" id="KW-0863">Zinc-finger</keyword>
<dbReference type="GO" id="GO:0004674">
    <property type="term" value="F:protein serine/threonine kinase activity"/>
    <property type="evidence" value="ECO:0007669"/>
    <property type="project" value="UniProtKB-KW"/>
</dbReference>
<feature type="domain" description="Protein kinase" evidence="14">
    <location>
        <begin position="1820"/>
        <end position="2142"/>
    </location>
</feature>
<feature type="compositionally biased region" description="Acidic residues" evidence="12">
    <location>
        <begin position="2470"/>
        <end position="2488"/>
    </location>
</feature>
<dbReference type="Gene3D" id="1.20.1280.50">
    <property type="match status" value="1"/>
</dbReference>
<feature type="compositionally biased region" description="Low complexity" evidence="12">
    <location>
        <begin position="1413"/>
        <end position="1428"/>
    </location>
</feature>
<dbReference type="Pfam" id="PF00069">
    <property type="entry name" value="Pkinase"/>
    <property type="match status" value="1"/>
</dbReference>
<evidence type="ECO:0000256" key="2">
    <source>
        <dbReference type="ARBA" id="ARBA00022527"/>
    </source>
</evidence>
<comment type="caution">
    <text evidence="17">The sequence shown here is derived from an EMBL/GenBank/DDBJ whole genome shotgun (WGS) entry which is preliminary data.</text>
</comment>
<feature type="transmembrane region" description="Helical" evidence="13">
    <location>
        <begin position="1659"/>
        <end position="1677"/>
    </location>
</feature>
<evidence type="ECO:0000256" key="1">
    <source>
        <dbReference type="ARBA" id="ARBA00006485"/>
    </source>
</evidence>
<evidence type="ECO:0000313" key="17">
    <source>
        <dbReference type="EMBL" id="KAF4660016.1"/>
    </source>
</evidence>
<evidence type="ECO:0000256" key="9">
    <source>
        <dbReference type="ARBA" id="ARBA00041902"/>
    </source>
</evidence>
<feature type="compositionally biased region" description="Basic and acidic residues" evidence="12">
    <location>
        <begin position="2376"/>
        <end position="2403"/>
    </location>
</feature>
<dbReference type="PROSITE" id="PS50011">
    <property type="entry name" value="PROTEIN_KINASE_DOM"/>
    <property type="match status" value="1"/>
</dbReference>
<dbReference type="SMART" id="SM00184">
    <property type="entry name" value="RING"/>
    <property type="match status" value="1"/>
</dbReference>
<dbReference type="InterPro" id="IPR014729">
    <property type="entry name" value="Rossmann-like_a/b/a_fold"/>
</dbReference>
<feature type="region of interest" description="Disordered" evidence="12">
    <location>
        <begin position="2430"/>
        <end position="2598"/>
    </location>
</feature>
<dbReference type="InterPro" id="IPR001841">
    <property type="entry name" value="Znf_RING"/>
</dbReference>
<feature type="region of interest" description="Disordered" evidence="12">
    <location>
        <begin position="1366"/>
        <end position="1428"/>
    </location>
</feature>
<dbReference type="InterPro" id="IPR011009">
    <property type="entry name" value="Kinase-like_dom_sf"/>
</dbReference>
<feature type="transmembrane region" description="Helical" evidence="13">
    <location>
        <begin position="1550"/>
        <end position="1568"/>
    </location>
</feature>
<dbReference type="FunFam" id="1.10.510.10:FF:000624">
    <property type="entry name" value="Mitogen-activated protein kinase"/>
    <property type="match status" value="1"/>
</dbReference>
<feature type="transmembrane region" description="Helical" evidence="13">
    <location>
        <begin position="1806"/>
        <end position="1827"/>
    </location>
</feature>
<feature type="region of interest" description="Disordered" evidence="12">
    <location>
        <begin position="2246"/>
        <end position="2403"/>
    </location>
</feature>
<keyword evidence="5" id="KW-0418">Kinase</keyword>
<dbReference type="SUPFAM" id="SSF57850">
    <property type="entry name" value="RING/U-box"/>
    <property type="match status" value="1"/>
</dbReference>
<dbReference type="SUPFAM" id="SSF52374">
    <property type="entry name" value="Nucleotidylyl transferase"/>
    <property type="match status" value="1"/>
</dbReference>
<gene>
    <name evidence="17" type="ORF">FOL47_007351</name>
</gene>
<dbReference type="GO" id="GO:0008270">
    <property type="term" value="F:zinc ion binding"/>
    <property type="evidence" value="ECO:0007669"/>
    <property type="project" value="UniProtKB-KW"/>
</dbReference>
<keyword evidence="11" id="KW-0862">Zinc</keyword>
<name>A0A7J6LLL2_PERCH</name>
<feature type="transmembrane region" description="Helical" evidence="13">
    <location>
        <begin position="1633"/>
        <end position="1653"/>
    </location>
</feature>
<keyword evidence="6" id="KW-0067">ATP-binding</keyword>
<keyword evidence="3" id="KW-0808">Transferase</keyword>
<keyword evidence="11" id="KW-0479">Metal-binding</keyword>
<evidence type="ECO:0000313" key="18">
    <source>
        <dbReference type="Proteomes" id="UP000591131"/>
    </source>
</evidence>
<feature type="region of interest" description="Disordered" evidence="12">
    <location>
        <begin position="1161"/>
        <end position="1180"/>
    </location>
</feature>
<feature type="transmembrane region" description="Helical" evidence="13">
    <location>
        <begin position="1767"/>
        <end position="1786"/>
    </location>
</feature>
<dbReference type="Gene3D" id="3.30.40.10">
    <property type="entry name" value="Zinc/RING finger domain, C3HC4 (zinc finger)"/>
    <property type="match status" value="1"/>
</dbReference>
<protein>
    <recommendedName>
        <fullName evidence="8">Cyclin-dependent kinase 2 homolog</fullName>
    </recommendedName>
    <alternativeName>
        <fullName evidence="9">Cell division control protein 2 homolog</fullName>
    </alternativeName>
    <alternativeName>
        <fullName evidence="10">cdc2-related kinase 2</fullName>
    </alternativeName>
</protein>
<evidence type="ECO:0000259" key="14">
    <source>
        <dbReference type="PROSITE" id="PS50011"/>
    </source>
</evidence>
<dbReference type="SUPFAM" id="SSF81383">
    <property type="entry name" value="F-box domain"/>
    <property type="match status" value="1"/>
</dbReference>
<organism evidence="17 18">
    <name type="scientific">Perkinsus chesapeaki</name>
    <name type="common">Clam parasite</name>
    <name type="synonym">Perkinsus andrewsi</name>
    <dbReference type="NCBI Taxonomy" id="330153"/>
    <lineage>
        <taxon>Eukaryota</taxon>
        <taxon>Sar</taxon>
        <taxon>Alveolata</taxon>
        <taxon>Perkinsozoa</taxon>
        <taxon>Perkinsea</taxon>
        <taxon>Perkinsida</taxon>
        <taxon>Perkinsidae</taxon>
        <taxon>Perkinsus</taxon>
    </lineage>
</organism>
<feature type="compositionally biased region" description="Acidic residues" evidence="12">
    <location>
        <begin position="2432"/>
        <end position="2447"/>
    </location>
</feature>
<feature type="compositionally biased region" description="Polar residues" evidence="12">
    <location>
        <begin position="2588"/>
        <end position="2598"/>
    </location>
</feature>
<evidence type="ECO:0000256" key="7">
    <source>
        <dbReference type="ARBA" id="ARBA00038543"/>
    </source>
</evidence>
<feature type="compositionally biased region" description="Low complexity" evidence="12">
    <location>
        <begin position="1379"/>
        <end position="1397"/>
    </location>
</feature>
<dbReference type="PROSITE" id="PS50089">
    <property type="entry name" value="ZF_RING_2"/>
    <property type="match status" value="1"/>
</dbReference>
<feature type="region of interest" description="Disordered" evidence="12">
    <location>
        <begin position="911"/>
        <end position="941"/>
    </location>
</feature>
<dbReference type="EMBL" id="JAAPAO010000430">
    <property type="protein sequence ID" value="KAF4660016.1"/>
    <property type="molecule type" value="Genomic_DNA"/>
</dbReference>
<feature type="transmembrane region" description="Helical" evidence="13">
    <location>
        <begin position="1684"/>
        <end position="1702"/>
    </location>
</feature>
<dbReference type="InterPro" id="IPR013083">
    <property type="entry name" value="Znf_RING/FYVE/PHD"/>
</dbReference>
<dbReference type="SUPFAM" id="SSF56112">
    <property type="entry name" value="Protein kinase-like (PK-like)"/>
    <property type="match status" value="1"/>
</dbReference>
<reference evidence="17 18" key="1">
    <citation type="submission" date="2020-04" db="EMBL/GenBank/DDBJ databases">
        <title>Perkinsus chesapeaki whole genome sequence.</title>
        <authorList>
            <person name="Bogema D.R."/>
        </authorList>
    </citation>
    <scope>NUCLEOTIDE SEQUENCE [LARGE SCALE GENOMIC DNA]</scope>
    <source>
        <strain evidence="17">ATCC PRA-425</strain>
    </source>
</reference>
<keyword evidence="13" id="KW-0812">Transmembrane</keyword>
<dbReference type="InterPro" id="IPR000719">
    <property type="entry name" value="Prot_kinase_dom"/>
</dbReference>
<evidence type="ECO:0000259" key="16">
    <source>
        <dbReference type="PROSITE" id="PS50181"/>
    </source>
</evidence>
<dbReference type="Gene3D" id="1.10.510.10">
    <property type="entry name" value="Transferase(Phosphotransferase) domain 1"/>
    <property type="match status" value="1"/>
</dbReference>
<dbReference type="CDD" id="cd09917">
    <property type="entry name" value="F-box_SF"/>
    <property type="match status" value="1"/>
</dbReference>
<accession>A0A7J6LLL2</accession>
<evidence type="ECO:0000256" key="11">
    <source>
        <dbReference type="PROSITE-ProRule" id="PRU00175"/>
    </source>
</evidence>
<feature type="compositionally biased region" description="Basic and acidic residues" evidence="12">
    <location>
        <begin position="2289"/>
        <end position="2300"/>
    </location>
</feature>
<dbReference type="OrthoDB" id="339729at2759"/>
<dbReference type="InterPro" id="IPR001810">
    <property type="entry name" value="F-box_dom"/>
</dbReference>
<keyword evidence="4" id="KW-0547">Nucleotide-binding</keyword>
<sequence>MPYDLSSATIPLTSIPTEVLLYILASLDISSLCKAQLSCRSLWCICDALIEGKCTSLWSRIVIAPITLGPHNQWITAYQQQQAGEWSWRAKARTMQALSHLLDECPKLFMKERQLLWGQRGFSFDYRSARIASKRLSFTVTTLLGIHPTGYGPEDDDACNDYDDDRLWLQVSIQLRFNKDAAGNVLVGFCDSITNENLTVDRSRSVVCGKGIAIEPISGDIYTMGNLIESGIPSVVDVNTTTTITDNSSSSTIPYNVIVGVCMSSHTGDIVFLRRLSHWPKGQWIPTRRCALNGTGGLYSDSEAAAAIAAVGVVNKVWYPCICCHALTESSRLNAEVIGFEMLCASELWGRFSDSTLLEGIPVNSSTTTAAADTVLISSSTLKGSSLSDLWSLPSLTAAAAPLARRLCDVIDAIYQSAGVHGHPFLDVEVRLNDNLDTRGPQCVMVGGVGIMNEDKVDIIIPINKDDDEDKMPNSVSSSSSSSCSCCIPQYNHVLFAGTFDHLHVGHRAVITRSFLMANKTLRLALVAGELLKNKRLAKALQPFDMREREVLRFVKDIRPTHWHCDVEVIPDITKDPIGPARTLKDFDCLVVTTETAKGGAIVNKARKEAGNPEVDIVEVNLRSHGSAAADGGGKVSSTDVREYICDKAGGEDKLNNMYERWYKLICEDPLITELGCDDYHREQLVDTWWSTLRDLYLQPWRYYHTLNHVREVLDNIYSSREGKGPLPADVAESDGGGLEICAWFHDSIYVPGLNDNEKASERLWVKFCDDIGIISPQLQEEVSKTILATENHVTSRKTYPVEAYPSINAFLDLDLLILASDWPRYKEYAHEIRQEYEPVVGGSEVFAQQRSTFLSSVCNGNTAMFALSGLSAEEKARSNMRGLWCAFAGFTLGNAVAEWTIKRRDREKELVDDYEEEEKGRTEATANTDITSASSSSSLSSIGMDVGVNTDDTWGRYVIEASDLLVAVVACDGRAVGFGTLDTTGTMEDPSLSMTSVVRCKFRPADTAAEREGTAAAAAAGSGELSFQIFYDPTENYLRYVSKFDLSSADLPDEVIAYTAASWNSTMRYCRLTQCGGPGGGGTGPSDGMNLDMVSTVPQYFATQTHAIEWLARLTKVFMSSITRCLLHIRDCRNGSMPFATKDMLEANTVLSMVPTDIRRHEQQQHQQQKDQVQPRERVRSTSSSCEDKFCPICLEQFLPGELVRRLPCMHVFHKTKTCDVDKHLKRNKQCPTCKTPIDISYDYLLTIPHDTAAIIPPEQPVEEEEEGGIVPTNEMSEQVADLERMLGGLRESLNNYERMRRAVHAFYHTSIDSNSDNSNQIEEVPIDHQRVVVNNENHRVDPQDCDASNHPTDEEVSLAPLPSTETTALLPSPPQPLLLLPPASSSPHDATASDHTTTDRPDEESCGVPCSSKGSSSSSPYRSAVDSPLYNSDGDLEYGSGEPTASTAAAAAARAGFDSIDIPPPPSRDFAVDWIRAGSIYAVVFVHTTVTVQWSVKNLSSQELEKIQVLIRQYMQFGLGLFYWVSGAACGHSKDTFWSFLLKRSQRLLIPLLVGYFLVVVPDAYISRSWRYEGEDDNIGFFHFYWSTISTFRDGVGWLWFLPALWFLSLINYPIIAWFNNPNHDFSTNSIFLTITALVCLFGLGGCILAFSEGPSWTRCLCAIPVWLPYAYTILFPIGRRLFTIACSLILVLVMFGTGVGDRTDLWSNMTFSILFYNYWYLYGIIYTFAGHTQEEARYYPHFSHWITAHRPFGYTLMPESFRRLIGTAKAFILILLASISTPTHRENVGYYWRFPLYNTWGLVMLYVIGGWCWFLLVVYAAMFLDGGLNTDFPSTMVYRQSVYTNTSQQLPTSSTAYSRLSTSEEPINESPLRQTKADLSPANGDGGAVGRFNCWAETLAGHAEKSVEKICAVKCIKLQDESEGGGDAAHYHSSSPTGCLGGDLIKNILRGILHGVAYLHSHKILHRDLKPQNILLNSDCTEIRIADFGLAREIGIPTGPLAVDVVTLWYRAPEALLGSTAYAEPLDVWSIGCILLEMLRGAPLVTGSNPEDQICRLFAIFGAPDDTSWPGVCDLPRWKSHMQLVSRVVPLQDLVPPQATSAAAAVDMAASMLNLSWRDKTPVRKVFNFLRRSLGQSVLSNKKLYLMWKGDQILAHEDVVNEGGPSGDITLQRSLAEEFTKAVTKPFETAFGAHDTAVICTLVYGLIKEDLRDIAIQTEHAGGVDTLHPITSSVNEGVGINKSVQVDSNDEELLKRSSSSSTNNSVSTAAAAIGVTHGTKKKSKGKKGDDKKDEPPQKRKRRPKKGDGKGVAKKRRKTNDISSLEGADSVDVIEELPKRKGELGNGKAKETSSEIEKPTPCKGSEETGNGRQMNDKTKGKSSSEKVEVIEDSIKEGDSRDQHIEGLDTIAAAAAAVSPLTHLICHIPEDEPIEVDYGGEEEEEGYDRMDDVVVEADDDKSITFEEPPNGDDLFEDEEEVKEDDGVDNTNALEQEDSDSTDVRGGASGQSTVVLRPRPRPLSLSSIISDCRPIEDEEDRAEMEASPPISAGDLEGVVITPSDHPPQTTRGAPPDDSTQHGEEEDTQGSLDITGPGQNYLQVRASVIAQGRG</sequence>
<proteinExistence type="inferred from homology"/>
<dbReference type="InterPro" id="IPR036047">
    <property type="entry name" value="F-box-like_dom_sf"/>
</dbReference>
<dbReference type="GO" id="GO:0005524">
    <property type="term" value="F:ATP binding"/>
    <property type="evidence" value="ECO:0007669"/>
    <property type="project" value="UniProtKB-KW"/>
</dbReference>
<dbReference type="Gene3D" id="3.40.50.620">
    <property type="entry name" value="HUPs"/>
    <property type="match status" value="1"/>
</dbReference>
<dbReference type="SUPFAM" id="SSF109604">
    <property type="entry name" value="HD-domain/PDEase-like"/>
    <property type="match status" value="1"/>
</dbReference>
<evidence type="ECO:0000256" key="10">
    <source>
        <dbReference type="ARBA" id="ARBA00042858"/>
    </source>
</evidence>
<dbReference type="PROSITE" id="PS50181">
    <property type="entry name" value="FBOX"/>
    <property type="match status" value="1"/>
</dbReference>
<feature type="transmembrane region" description="Helical" evidence="13">
    <location>
        <begin position="1600"/>
        <end position="1621"/>
    </location>
</feature>
<feature type="compositionally biased region" description="Low complexity" evidence="12">
    <location>
        <begin position="2260"/>
        <end position="2275"/>
    </location>
</feature>
<evidence type="ECO:0000256" key="13">
    <source>
        <dbReference type="SAM" id="Phobius"/>
    </source>
</evidence>
<dbReference type="SMART" id="SM00220">
    <property type="entry name" value="S_TKc"/>
    <property type="match status" value="1"/>
</dbReference>
<evidence type="ECO:0000256" key="3">
    <source>
        <dbReference type="ARBA" id="ARBA00022679"/>
    </source>
</evidence>
<dbReference type="InterPro" id="IPR050108">
    <property type="entry name" value="CDK"/>
</dbReference>
<dbReference type="PANTHER" id="PTHR24056">
    <property type="entry name" value="CELL DIVISION PROTEIN KINASE"/>
    <property type="match status" value="1"/>
</dbReference>
<dbReference type="Proteomes" id="UP000591131">
    <property type="component" value="Unassembled WGS sequence"/>
</dbReference>
<keyword evidence="2" id="KW-0723">Serine/threonine-protein kinase</keyword>
<evidence type="ECO:0000256" key="4">
    <source>
        <dbReference type="ARBA" id="ARBA00022741"/>
    </source>
</evidence>
<evidence type="ECO:0000256" key="12">
    <source>
        <dbReference type="SAM" id="MobiDB-lite"/>
    </source>
</evidence>
<comment type="subunit">
    <text evidence="7">May form a complex composed of at least the catalytic subunit CRK2 and a cyclin.</text>
</comment>
<feature type="compositionally biased region" description="Basic and acidic residues" evidence="12">
    <location>
        <begin position="2338"/>
        <end position="2368"/>
    </location>
</feature>
<dbReference type="Pfam" id="PF13639">
    <property type="entry name" value="zf-RING_2"/>
    <property type="match status" value="1"/>
</dbReference>